<evidence type="ECO:0000256" key="4">
    <source>
        <dbReference type="ARBA" id="ARBA00022989"/>
    </source>
</evidence>
<keyword evidence="3" id="KW-0812">Transmembrane</keyword>
<keyword evidence="4" id="KW-1133">Transmembrane helix</keyword>
<dbReference type="GO" id="GO:0030288">
    <property type="term" value="C:outer membrane-bounded periplasmic space"/>
    <property type="evidence" value="ECO:0007669"/>
    <property type="project" value="TreeGrafter"/>
</dbReference>
<dbReference type="InterPro" id="IPR026265">
    <property type="entry name" value="LptC"/>
</dbReference>
<dbReference type="PANTHER" id="PTHR37481">
    <property type="entry name" value="LIPOPOLYSACCHARIDE EXPORT SYSTEM PROTEIN LPTC"/>
    <property type="match status" value="1"/>
</dbReference>
<organism evidence="6 7">
    <name type="scientific">Pseudoxanthomonas spadix (strain BD-a59)</name>
    <dbReference type="NCBI Taxonomy" id="1045855"/>
    <lineage>
        <taxon>Bacteria</taxon>
        <taxon>Pseudomonadati</taxon>
        <taxon>Pseudomonadota</taxon>
        <taxon>Gammaproteobacteria</taxon>
        <taxon>Lysobacterales</taxon>
        <taxon>Lysobacteraceae</taxon>
        <taxon>Pseudoxanthomonas</taxon>
    </lineage>
</organism>
<keyword evidence="1" id="KW-1003">Cell membrane</keyword>
<name>G7UQP7_PSEUP</name>
<dbReference type="NCBIfam" id="TIGR04409">
    <property type="entry name" value="LptC_YrbK"/>
    <property type="match status" value="1"/>
</dbReference>
<sequence length="187" mass="20599">MNWRMGLGLALLVATLLFGWSAWKNRTGPAAAAAHSTQSDYILHDFEMVALDKDGKESITLRAPEMRRSAADHTYAITAPLFLIPDREGEHMEVRSRTAWVSAKGEKAILRDDVVGNSPPGVGAASEFRTSRLDIFPDQHLASTDQPVVLTRPGATLQGTGFEINSQTQQYKFKSKVKSRYVPKSAQ</sequence>
<dbReference type="GO" id="GO:0017089">
    <property type="term" value="F:glycolipid transfer activity"/>
    <property type="evidence" value="ECO:0007669"/>
    <property type="project" value="TreeGrafter"/>
</dbReference>
<dbReference type="InterPro" id="IPR052363">
    <property type="entry name" value="LPS_export_LptC"/>
</dbReference>
<proteinExistence type="predicted"/>
<evidence type="ECO:0000313" key="7">
    <source>
        <dbReference type="Proteomes" id="UP000005870"/>
    </source>
</evidence>
<evidence type="ECO:0000256" key="1">
    <source>
        <dbReference type="ARBA" id="ARBA00022475"/>
    </source>
</evidence>
<reference evidence="6 7" key="1">
    <citation type="journal article" date="2012" name="J. Bacteriol.">
        <title>Complete Genome Sequence of the BTEX-Degrading Bacterium Pseudoxanthomonas spadix BD-a59.</title>
        <authorList>
            <person name="Lee S.H."/>
            <person name="Jin H.M."/>
            <person name="Lee H.J."/>
            <person name="Kim J.M."/>
            <person name="Jeon C.O."/>
        </authorList>
    </citation>
    <scope>NUCLEOTIDE SEQUENCE [LARGE SCALE GENOMIC DNA]</scope>
    <source>
        <strain evidence="6 7">BD-a59</strain>
    </source>
</reference>
<dbReference type="GO" id="GO:0005886">
    <property type="term" value="C:plasma membrane"/>
    <property type="evidence" value="ECO:0007669"/>
    <property type="project" value="InterPro"/>
</dbReference>
<evidence type="ECO:0000256" key="2">
    <source>
        <dbReference type="ARBA" id="ARBA00022519"/>
    </source>
</evidence>
<dbReference type="STRING" id="1045855.DSC_05640"/>
<dbReference type="AlphaFoldDB" id="G7UQP7"/>
<dbReference type="HOGENOM" id="CLU_122432_0_0_6"/>
<dbReference type="eggNOG" id="COG3117">
    <property type="taxonomic scope" value="Bacteria"/>
</dbReference>
<gene>
    <name evidence="6" type="ordered locus">DSC_05640</name>
</gene>
<dbReference type="Proteomes" id="UP000005870">
    <property type="component" value="Chromosome"/>
</dbReference>
<dbReference type="PANTHER" id="PTHR37481:SF1">
    <property type="entry name" value="LIPOPOLYSACCHARIDE EXPORT SYSTEM PROTEIN LPTC"/>
    <property type="match status" value="1"/>
</dbReference>
<dbReference type="Pfam" id="PF06835">
    <property type="entry name" value="LptC"/>
    <property type="match status" value="1"/>
</dbReference>
<dbReference type="OrthoDB" id="5973594at2"/>
<keyword evidence="7" id="KW-1185">Reference proteome</keyword>
<dbReference type="RefSeq" id="WP_014159956.1">
    <property type="nucleotide sequence ID" value="NC_016147.2"/>
</dbReference>
<evidence type="ECO:0008006" key="8">
    <source>
        <dbReference type="Google" id="ProtNLM"/>
    </source>
</evidence>
<dbReference type="EMBL" id="CP003093">
    <property type="protein sequence ID" value="AER55779.1"/>
    <property type="molecule type" value="Genomic_DNA"/>
</dbReference>
<dbReference type="Gene3D" id="2.60.450.10">
    <property type="entry name" value="Lipopolysaccharide (LPS) transport protein A like domain"/>
    <property type="match status" value="1"/>
</dbReference>
<evidence type="ECO:0000256" key="5">
    <source>
        <dbReference type="ARBA" id="ARBA00023136"/>
    </source>
</evidence>
<evidence type="ECO:0000313" key="6">
    <source>
        <dbReference type="EMBL" id="AER55779.1"/>
    </source>
</evidence>
<dbReference type="GO" id="GO:0015221">
    <property type="term" value="F:lipopolysaccharide transmembrane transporter activity"/>
    <property type="evidence" value="ECO:0007669"/>
    <property type="project" value="InterPro"/>
</dbReference>
<protein>
    <recommendedName>
        <fullName evidence="8">LPS export ABC transporter periplasmic protein LptC</fullName>
    </recommendedName>
</protein>
<dbReference type="KEGG" id="psd:DSC_05640"/>
<keyword evidence="5" id="KW-0472">Membrane</keyword>
<accession>G7UQP7</accession>
<evidence type="ECO:0000256" key="3">
    <source>
        <dbReference type="ARBA" id="ARBA00022692"/>
    </source>
</evidence>
<dbReference type="InterPro" id="IPR010664">
    <property type="entry name" value="LipoPS_assembly_LptC-rel"/>
</dbReference>
<keyword evidence="2" id="KW-0997">Cell inner membrane</keyword>